<dbReference type="InterPro" id="IPR000184">
    <property type="entry name" value="Bac_surfAg_D15"/>
</dbReference>
<evidence type="ECO:0000256" key="3">
    <source>
        <dbReference type="ARBA" id="ARBA00022729"/>
    </source>
</evidence>
<accession>A0A9X3I752</accession>
<name>A0A9X3I752_9SPHI</name>
<keyword evidence="3" id="KW-0732">Signal</keyword>
<evidence type="ECO:0000313" key="8">
    <source>
        <dbReference type="EMBL" id="MCX3263381.1"/>
    </source>
</evidence>
<dbReference type="PROSITE" id="PS51257">
    <property type="entry name" value="PROKAR_LIPOPROTEIN"/>
    <property type="match status" value="1"/>
</dbReference>
<dbReference type="PANTHER" id="PTHR12815">
    <property type="entry name" value="SORTING AND ASSEMBLY MACHINERY SAMM50 PROTEIN FAMILY MEMBER"/>
    <property type="match status" value="1"/>
</dbReference>
<dbReference type="PANTHER" id="PTHR12815:SF47">
    <property type="entry name" value="TRANSLOCATION AND ASSEMBLY MODULE SUBUNIT TAMA"/>
    <property type="match status" value="1"/>
</dbReference>
<feature type="domain" description="Bacterial surface antigen (D15)" evidence="6">
    <location>
        <begin position="508"/>
        <end position="764"/>
    </location>
</feature>
<comment type="subcellular location">
    <subcellularLocation>
        <location evidence="1">Membrane</location>
    </subcellularLocation>
</comment>
<gene>
    <name evidence="8" type="ORF">OQZ29_01395</name>
</gene>
<dbReference type="Proteomes" id="UP001142592">
    <property type="component" value="Unassembled WGS sequence"/>
</dbReference>
<evidence type="ECO:0000313" key="9">
    <source>
        <dbReference type="Proteomes" id="UP001142592"/>
    </source>
</evidence>
<evidence type="ECO:0000259" key="7">
    <source>
        <dbReference type="Pfam" id="PF07244"/>
    </source>
</evidence>
<keyword evidence="4" id="KW-0472">Membrane</keyword>
<keyword evidence="2" id="KW-0812">Transmembrane</keyword>
<sequence length="804" mass="91741">MKAYQYLINIKLKSTAILLFIIVLIQSCSSTKYIPDYQAIVKKVTIDSVDTEFEEQAYNYVQKDIRPPSAFSINVPLYNLFNTKDGRYKTSNIKPFGTPPAILDSALVEISRNQIQKFLNGKGYFDAKVAADIKVKNKKAQIDFVANQGKVSNVGKLTDSIFSQNVKKVYDSTKATFTRLHPGMRYDVDSLTYEREQIYRVMKENGYFYFLRPYVNFDVIETNQPQKVDLRLNITNPPSGPHKQYNIGTTYMIIAPSPDGFPDSLRNYVSRDTTRGVSFTDLSKRYRRNPILRYDFLKQGEVYDIRNENLTYDRLYELNVFKNVKIDYFNRDSTGNKINPIILLTPQKVMSNRVEGEVPFNGGTIGFNLSNTYTNNNLFRGAERFELQLKGGLQSRIGNNAKPFRDIYQRDFSISASISVPRLLIPFYKPILGGNGMPHTTFSSSYIYALQKDVSVRRVFINSVTYDWFETKSKVHSFTPLNFEYRLGTLEDGVDSATVSNNLYYATLLDRKDLTLGMKYSYTLNADKLNQLRTFVYLRANIDIAGNLLQGISNLGGSKSDPAAGNPARILGLPFNQYVRPELDLRWYKHLGGERQFIARLNTGVAYSYGNSILTGIPFEKQFFAGGSNGLRAWQARTIGPGNYNREIISTEALRKAFFGLDQLGTMRLETNFEYRFTLAKKFFGATLKGAAFVDAGNIWNVRMGESISQEFSELDELTVFKLSKLASRVAVGTGFGLRYDVQYFVFRFDVGIKLKDPQFIGDEQWVISKLFSGCRDFKNQYNATHAPDTYRFVQYNFGIGMPF</sequence>
<protein>
    <submittedName>
        <fullName evidence="8">BamA/TamA family outer membrane protein</fullName>
    </submittedName>
</protein>
<dbReference type="Pfam" id="PF01103">
    <property type="entry name" value="Omp85"/>
    <property type="match status" value="1"/>
</dbReference>
<feature type="domain" description="POTRA" evidence="7">
    <location>
        <begin position="79"/>
        <end position="144"/>
    </location>
</feature>
<evidence type="ECO:0000259" key="6">
    <source>
        <dbReference type="Pfam" id="PF01103"/>
    </source>
</evidence>
<proteinExistence type="predicted"/>
<keyword evidence="9" id="KW-1185">Reference proteome</keyword>
<keyword evidence="5" id="KW-0998">Cell outer membrane</keyword>
<dbReference type="RefSeq" id="WP_010602221.1">
    <property type="nucleotide sequence ID" value="NZ_JAPJUH010000001.1"/>
</dbReference>
<evidence type="ECO:0000256" key="4">
    <source>
        <dbReference type="ARBA" id="ARBA00023136"/>
    </source>
</evidence>
<dbReference type="Pfam" id="PF07244">
    <property type="entry name" value="POTRA"/>
    <property type="match status" value="1"/>
</dbReference>
<dbReference type="InterPro" id="IPR039910">
    <property type="entry name" value="D15-like"/>
</dbReference>
<dbReference type="InterPro" id="IPR010827">
    <property type="entry name" value="BamA/TamA_POTRA"/>
</dbReference>
<organism evidence="8 9">
    <name type="scientific">Pedobacter agri</name>
    <dbReference type="NCBI Taxonomy" id="454586"/>
    <lineage>
        <taxon>Bacteria</taxon>
        <taxon>Pseudomonadati</taxon>
        <taxon>Bacteroidota</taxon>
        <taxon>Sphingobacteriia</taxon>
        <taxon>Sphingobacteriales</taxon>
        <taxon>Sphingobacteriaceae</taxon>
        <taxon>Pedobacter</taxon>
    </lineage>
</organism>
<comment type="caution">
    <text evidence="8">The sequence shown here is derived from an EMBL/GenBank/DDBJ whole genome shotgun (WGS) entry which is preliminary data.</text>
</comment>
<dbReference type="EMBL" id="JAPJUH010000001">
    <property type="protein sequence ID" value="MCX3263381.1"/>
    <property type="molecule type" value="Genomic_DNA"/>
</dbReference>
<evidence type="ECO:0000256" key="1">
    <source>
        <dbReference type="ARBA" id="ARBA00004370"/>
    </source>
</evidence>
<evidence type="ECO:0000256" key="2">
    <source>
        <dbReference type="ARBA" id="ARBA00022692"/>
    </source>
</evidence>
<dbReference type="GO" id="GO:0019867">
    <property type="term" value="C:outer membrane"/>
    <property type="evidence" value="ECO:0007669"/>
    <property type="project" value="InterPro"/>
</dbReference>
<evidence type="ECO:0000256" key="5">
    <source>
        <dbReference type="ARBA" id="ARBA00023237"/>
    </source>
</evidence>
<dbReference type="Gene3D" id="2.40.160.50">
    <property type="entry name" value="membrane protein fhac: a member of the omp85/tpsb transporter family"/>
    <property type="match status" value="1"/>
</dbReference>
<dbReference type="AlphaFoldDB" id="A0A9X3I752"/>
<reference evidence="8" key="1">
    <citation type="submission" date="2022-11" db="EMBL/GenBank/DDBJ databases">
        <authorList>
            <person name="Graham C."/>
            <person name="Newman J.D."/>
        </authorList>
    </citation>
    <scope>NUCLEOTIDE SEQUENCE</scope>
    <source>
        <strain evidence="8">DSM 19486</strain>
    </source>
</reference>